<reference evidence="1 2" key="1">
    <citation type="journal article" date="2023" name="PLoS ONE">
        <title>Complete genome assembly of Hawai'i environmental nontuberculous mycobacteria reveals unexpected co-isolation with methylobacteria.</title>
        <authorList>
            <person name="Hendrix J."/>
            <person name="Epperson L.E."/>
            <person name="Tong E.I."/>
            <person name="Chan Y.L."/>
            <person name="Hasan N.A."/>
            <person name="Dawrs S.N."/>
            <person name="Norton G.J."/>
            <person name="Virdi R."/>
            <person name="Crooks J.L."/>
            <person name="Chan E.D."/>
            <person name="Honda J.R."/>
            <person name="Strong M."/>
        </authorList>
    </citation>
    <scope>NUCLEOTIDE SEQUENCE [LARGE SCALE GENOMIC DNA]</scope>
    <source>
        <strain evidence="1 2">NJH_HI01</strain>
    </source>
</reference>
<keyword evidence="2" id="KW-1185">Reference proteome</keyword>
<evidence type="ECO:0000313" key="1">
    <source>
        <dbReference type="EMBL" id="MEN3229223.1"/>
    </source>
</evidence>
<gene>
    <name evidence="1" type="ORF">PUR21_16525</name>
</gene>
<dbReference type="RefSeq" id="WP_345971245.1">
    <property type="nucleotide sequence ID" value="NZ_JAQYXL010000001.1"/>
</dbReference>
<proteinExistence type="predicted"/>
<accession>A0ABU9ZCS7</accession>
<dbReference type="Proteomes" id="UP001404845">
    <property type="component" value="Unassembled WGS sequence"/>
</dbReference>
<sequence length="74" mass="8276">MAAYPNDDGYWITMRDGFYAVTSARGIEPGYEGIETYGDAQDHILDLQHRDLIAAQEEHAALDDFEAQHFAEAA</sequence>
<name>A0ABU9ZCS7_9HYPH</name>
<evidence type="ECO:0000313" key="2">
    <source>
        <dbReference type="Proteomes" id="UP001404845"/>
    </source>
</evidence>
<dbReference type="EMBL" id="JAQYXL010000001">
    <property type="protein sequence ID" value="MEN3229223.1"/>
    <property type="molecule type" value="Genomic_DNA"/>
</dbReference>
<comment type="caution">
    <text evidence="1">The sequence shown here is derived from an EMBL/GenBank/DDBJ whole genome shotgun (WGS) entry which is preliminary data.</text>
</comment>
<organism evidence="1 2">
    <name type="scientific">Methylorubrum rhodesianum</name>
    <dbReference type="NCBI Taxonomy" id="29427"/>
    <lineage>
        <taxon>Bacteria</taxon>
        <taxon>Pseudomonadati</taxon>
        <taxon>Pseudomonadota</taxon>
        <taxon>Alphaproteobacteria</taxon>
        <taxon>Hyphomicrobiales</taxon>
        <taxon>Methylobacteriaceae</taxon>
        <taxon>Methylorubrum</taxon>
    </lineage>
</organism>
<protein>
    <submittedName>
        <fullName evidence="1">Uncharacterized protein</fullName>
    </submittedName>
</protein>